<protein>
    <submittedName>
        <fullName evidence="1">MoaD/ThiS family protein</fullName>
    </submittedName>
</protein>
<dbReference type="RefSeq" id="WP_196396232.1">
    <property type="nucleotide sequence ID" value="NZ_JADNYM010000008.1"/>
</dbReference>
<evidence type="ECO:0000313" key="1">
    <source>
        <dbReference type="EMBL" id="MBG0739287.1"/>
    </source>
</evidence>
<sequence>MLIRYFAAARAATGMNEETLLHGGPISVNELLEQLIALHPVSASAHAQPLADLLSRCSFLRNETAVRDLTTELHPDDVVDVLPPFAGG</sequence>
<organism evidence="1 2">
    <name type="scientific">Arthrobacter terrae</name>
    <dbReference type="NCBI Taxonomy" id="2935737"/>
    <lineage>
        <taxon>Bacteria</taxon>
        <taxon>Bacillati</taxon>
        <taxon>Actinomycetota</taxon>
        <taxon>Actinomycetes</taxon>
        <taxon>Micrococcales</taxon>
        <taxon>Micrococcaceae</taxon>
        <taxon>Arthrobacter</taxon>
    </lineage>
</organism>
<dbReference type="CDD" id="cd00754">
    <property type="entry name" value="Ubl_MoaD"/>
    <property type="match status" value="1"/>
</dbReference>
<dbReference type="SUPFAM" id="SSF54285">
    <property type="entry name" value="MoaD/ThiS"/>
    <property type="match status" value="1"/>
</dbReference>
<gene>
    <name evidence="1" type="ORF">IV500_07775</name>
</gene>
<dbReference type="Proteomes" id="UP000655366">
    <property type="component" value="Unassembled WGS sequence"/>
</dbReference>
<dbReference type="Pfam" id="PF02597">
    <property type="entry name" value="ThiS"/>
    <property type="match status" value="1"/>
</dbReference>
<accession>A0A931GA25</accession>
<keyword evidence="2" id="KW-1185">Reference proteome</keyword>
<dbReference type="EMBL" id="JADNYM010000008">
    <property type="protein sequence ID" value="MBG0739287.1"/>
    <property type="molecule type" value="Genomic_DNA"/>
</dbReference>
<dbReference type="InterPro" id="IPR016155">
    <property type="entry name" value="Mopterin_synth/thiamin_S_b"/>
</dbReference>
<comment type="caution">
    <text evidence="1">The sequence shown here is derived from an EMBL/GenBank/DDBJ whole genome shotgun (WGS) entry which is preliminary data.</text>
</comment>
<dbReference type="AlphaFoldDB" id="A0A931GA25"/>
<dbReference type="InterPro" id="IPR012675">
    <property type="entry name" value="Beta-grasp_dom_sf"/>
</dbReference>
<evidence type="ECO:0000313" key="2">
    <source>
        <dbReference type="Proteomes" id="UP000655366"/>
    </source>
</evidence>
<proteinExistence type="predicted"/>
<name>A0A931GA25_9MICC</name>
<dbReference type="InterPro" id="IPR003749">
    <property type="entry name" value="ThiS/MoaD-like"/>
</dbReference>
<reference evidence="1 2" key="1">
    <citation type="submission" date="2020-11" db="EMBL/GenBank/DDBJ databases">
        <title>Arthrobacter antarcticus sp. nov., isolated from Antarctic Soil.</title>
        <authorList>
            <person name="Li J."/>
        </authorList>
    </citation>
    <scope>NUCLEOTIDE SEQUENCE [LARGE SCALE GENOMIC DNA]</scope>
    <source>
        <strain evidence="1 2">Z1-20</strain>
    </source>
</reference>
<dbReference type="Gene3D" id="3.10.20.30">
    <property type="match status" value="1"/>
</dbReference>